<dbReference type="Gene3D" id="3.40.720.10">
    <property type="entry name" value="Alkaline Phosphatase, subunit A"/>
    <property type="match status" value="1"/>
</dbReference>
<evidence type="ECO:0000313" key="6">
    <source>
        <dbReference type="Proteomes" id="UP000323917"/>
    </source>
</evidence>
<evidence type="ECO:0000256" key="1">
    <source>
        <dbReference type="ARBA" id="ARBA00008779"/>
    </source>
</evidence>
<feature type="chain" id="PRO_5022789273" evidence="3">
    <location>
        <begin position="21"/>
        <end position="552"/>
    </location>
</feature>
<gene>
    <name evidence="5" type="primary">betC_4</name>
    <name evidence="5" type="ORF">Pr1d_46710</name>
</gene>
<dbReference type="InterPro" id="IPR017850">
    <property type="entry name" value="Alkaline_phosphatase_core_sf"/>
</dbReference>
<feature type="domain" description="Sulfatase N-terminal" evidence="4">
    <location>
        <begin position="26"/>
        <end position="314"/>
    </location>
</feature>
<sequence length="552" mass="62335" precursor="true">MLRILFCLIVLIFQSGEVRAAEQTQPNILWLSCEDLSSRMGCYGDNTVPTPNIDRLAREGIRYTNAFTATGVCAPCRHTIITGLYPMQSGAQYMRTTSKSSAMDEIEDPELREEAMNRRLYEATPPAGVRCFTEYLRGVGYYCTNNSKEDYQFVAPVTAWDESSNKAHFRNRAEGQPFFAVFNNTVTHESGIHGARRSPAKTDPASVTVPKFLPDTPVVREDIARYYDNIIELDAWVGEKLAELEAAGLADSTIVFFFSDHGDGLPRHKRWVYDSGTHVPMIVRFPDGFEAGTVDDRMMSFIDLAPTALTLAGVEKPDYMPGVCFTGSNASPPPEYVFMHRDRMDDTSHDTIRAVRDKRFQYVRNYRPDRPYLQLISYRDRAATMDEIYRLKKEGKLNADQWQWAVPAKPLEELYDTESDPDEVHNLASDPRHLAHMAKMREALEQWVQETGDPLATPESEVLETQVWPPKGEQPVTSTPEVVVTPTDNDTWEVTIECSTEGASIGYRESDSGPWTIYTGPFETDAKRLDVTAHRIGWKPVRVKRKLGGGAE</sequence>
<dbReference type="AlphaFoldDB" id="A0A5B9QIB7"/>
<dbReference type="EC" id="3.1.6.6" evidence="5"/>
<dbReference type="CDD" id="cd16027">
    <property type="entry name" value="SGSH"/>
    <property type="match status" value="1"/>
</dbReference>
<dbReference type="PANTHER" id="PTHR42693:SF53">
    <property type="entry name" value="ENDO-4-O-SULFATASE"/>
    <property type="match status" value="1"/>
</dbReference>
<evidence type="ECO:0000256" key="2">
    <source>
        <dbReference type="ARBA" id="ARBA00022801"/>
    </source>
</evidence>
<feature type="signal peptide" evidence="3">
    <location>
        <begin position="1"/>
        <end position="20"/>
    </location>
</feature>
<dbReference type="GO" id="GO:0004065">
    <property type="term" value="F:arylsulfatase activity"/>
    <property type="evidence" value="ECO:0007669"/>
    <property type="project" value="TreeGrafter"/>
</dbReference>
<dbReference type="OrthoDB" id="9763613at2"/>
<reference evidence="5 6" key="1">
    <citation type="submission" date="2019-08" db="EMBL/GenBank/DDBJ databases">
        <title>Deep-cultivation of Planctomycetes and their phenomic and genomic characterization uncovers novel biology.</title>
        <authorList>
            <person name="Wiegand S."/>
            <person name="Jogler M."/>
            <person name="Boedeker C."/>
            <person name="Pinto D."/>
            <person name="Vollmers J."/>
            <person name="Rivas-Marin E."/>
            <person name="Kohn T."/>
            <person name="Peeters S.H."/>
            <person name="Heuer A."/>
            <person name="Rast P."/>
            <person name="Oberbeckmann S."/>
            <person name="Bunk B."/>
            <person name="Jeske O."/>
            <person name="Meyerdierks A."/>
            <person name="Storesund J.E."/>
            <person name="Kallscheuer N."/>
            <person name="Luecker S."/>
            <person name="Lage O.M."/>
            <person name="Pohl T."/>
            <person name="Merkel B.J."/>
            <person name="Hornburger P."/>
            <person name="Mueller R.-W."/>
            <person name="Bruemmer F."/>
            <person name="Labrenz M."/>
            <person name="Spormann A.M."/>
            <person name="Op den Camp H."/>
            <person name="Overmann J."/>
            <person name="Amann R."/>
            <person name="Jetten M.S.M."/>
            <person name="Mascher T."/>
            <person name="Medema M.H."/>
            <person name="Devos D.P."/>
            <person name="Kaster A.-K."/>
            <person name="Ovreas L."/>
            <person name="Rohde M."/>
            <person name="Galperin M.Y."/>
            <person name="Jogler C."/>
        </authorList>
    </citation>
    <scope>NUCLEOTIDE SEQUENCE [LARGE SCALE GENOMIC DNA]</scope>
    <source>
        <strain evidence="5 6">Pr1d</strain>
    </source>
</reference>
<dbReference type="EMBL" id="CP042913">
    <property type="protein sequence ID" value="QEG37330.1"/>
    <property type="molecule type" value="Genomic_DNA"/>
</dbReference>
<dbReference type="Proteomes" id="UP000323917">
    <property type="component" value="Chromosome"/>
</dbReference>
<dbReference type="PROSITE" id="PS51257">
    <property type="entry name" value="PROKAR_LIPOPROTEIN"/>
    <property type="match status" value="1"/>
</dbReference>
<dbReference type="SUPFAM" id="SSF53649">
    <property type="entry name" value="Alkaline phosphatase-like"/>
    <property type="match status" value="1"/>
</dbReference>
<dbReference type="KEGG" id="bgok:Pr1d_46710"/>
<dbReference type="InterPro" id="IPR000917">
    <property type="entry name" value="Sulfatase_N"/>
</dbReference>
<dbReference type="GO" id="GO:0047753">
    <property type="term" value="F:choline-sulfatase activity"/>
    <property type="evidence" value="ECO:0007669"/>
    <property type="project" value="UniProtKB-EC"/>
</dbReference>
<evidence type="ECO:0000313" key="5">
    <source>
        <dbReference type="EMBL" id="QEG37330.1"/>
    </source>
</evidence>
<name>A0A5B9QIB7_9BACT</name>
<keyword evidence="3" id="KW-0732">Signal</keyword>
<evidence type="ECO:0000256" key="3">
    <source>
        <dbReference type="SAM" id="SignalP"/>
    </source>
</evidence>
<dbReference type="Pfam" id="PF00884">
    <property type="entry name" value="Sulfatase"/>
    <property type="match status" value="1"/>
</dbReference>
<organism evidence="5 6">
    <name type="scientific">Bythopirellula goksoeyrii</name>
    <dbReference type="NCBI Taxonomy" id="1400387"/>
    <lineage>
        <taxon>Bacteria</taxon>
        <taxon>Pseudomonadati</taxon>
        <taxon>Planctomycetota</taxon>
        <taxon>Planctomycetia</taxon>
        <taxon>Pirellulales</taxon>
        <taxon>Lacipirellulaceae</taxon>
        <taxon>Bythopirellula</taxon>
    </lineage>
</organism>
<keyword evidence="6" id="KW-1185">Reference proteome</keyword>
<evidence type="ECO:0000259" key="4">
    <source>
        <dbReference type="Pfam" id="PF00884"/>
    </source>
</evidence>
<proteinExistence type="inferred from homology"/>
<accession>A0A5B9QIB7</accession>
<comment type="similarity">
    <text evidence="1">Belongs to the sulfatase family.</text>
</comment>
<dbReference type="InterPro" id="IPR050738">
    <property type="entry name" value="Sulfatase"/>
</dbReference>
<keyword evidence="2 5" id="KW-0378">Hydrolase</keyword>
<protein>
    <submittedName>
        <fullName evidence="5">Choline-sulfatase</fullName>
        <ecNumber evidence="5">3.1.6.6</ecNumber>
    </submittedName>
</protein>
<dbReference type="RefSeq" id="WP_148075579.1">
    <property type="nucleotide sequence ID" value="NZ_CP042913.1"/>
</dbReference>
<dbReference type="PANTHER" id="PTHR42693">
    <property type="entry name" value="ARYLSULFATASE FAMILY MEMBER"/>
    <property type="match status" value="1"/>
</dbReference>